<accession>A0A941IPB5</accession>
<feature type="transmembrane region" description="Helical" evidence="6">
    <location>
        <begin position="20"/>
        <end position="42"/>
    </location>
</feature>
<evidence type="ECO:0000259" key="7">
    <source>
        <dbReference type="Pfam" id="PF00746"/>
    </source>
</evidence>
<feature type="domain" description="Gram-positive cocci surface proteins LPxTG" evidence="7">
    <location>
        <begin position="15"/>
        <end position="47"/>
    </location>
</feature>
<evidence type="ECO:0000313" key="9">
    <source>
        <dbReference type="Proteomes" id="UP000675781"/>
    </source>
</evidence>
<dbReference type="Pfam" id="PF00746">
    <property type="entry name" value="Gram_pos_anchor"/>
    <property type="match status" value="1"/>
</dbReference>
<evidence type="ECO:0000256" key="5">
    <source>
        <dbReference type="SAM" id="MobiDB-lite"/>
    </source>
</evidence>
<feature type="region of interest" description="Disordered" evidence="5">
    <location>
        <begin position="1"/>
        <end position="21"/>
    </location>
</feature>
<dbReference type="EMBL" id="JAGSOG010000019">
    <property type="protein sequence ID" value="MBR7832962.1"/>
    <property type="molecule type" value="Genomic_DNA"/>
</dbReference>
<comment type="caution">
    <text evidence="8">The sequence shown here is derived from an EMBL/GenBank/DDBJ whole genome shotgun (WGS) entry which is preliminary data.</text>
</comment>
<proteinExistence type="predicted"/>
<keyword evidence="6" id="KW-0472">Membrane</keyword>
<feature type="non-terminal residue" evidence="8">
    <location>
        <position position="1"/>
    </location>
</feature>
<evidence type="ECO:0000256" key="3">
    <source>
        <dbReference type="ARBA" id="ARBA00022729"/>
    </source>
</evidence>
<dbReference type="NCBIfam" id="TIGR01167">
    <property type="entry name" value="LPXTG_anchor"/>
    <property type="match status" value="1"/>
</dbReference>
<keyword evidence="4" id="KW-0572">Peptidoglycan-anchor</keyword>
<keyword evidence="6" id="KW-0812">Transmembrane</keyword>
<keyword evidence="6" id="KW-1133">Transmembrane helix</keyword>
<reference evidence="8" key="1">
    <citation type="submission" date="2021-04" db="EMBL/GenBank/DDBJ databases">
        <title>Genome based classification of Actinospica acidithermotolerans sp. nov., an actinobacterium isolated from an Indonesian hot spring.</title>
        <authorList>
            <person name="Kusuma A.B."/>
            <person name="Putra K.E."/>
            <person name="Nafisah S."/>
            <person name="Loh J."/>
            <person name="Nouioui I."/>
            <person name="Goodfellow M."/>
        </authorList>
    </citation>
    <scope>NUCLEOTIDE SEQUENCE</scope>
    <source>
        <strain evidence="8">CSCA 57</strain>
    </source>
</reference>
<evidence type="ECO:0000256" key="6">
    <source>
        <dbReference type="SAM" id="Phobius"/>
    </source>
</evidence>
<dbReference type="AlphaFoldDB" id="A0A941IPB5"/>
<keyword evidence="3" id="KW-0732">Signal</keyword>
<name>A0A941IPB5_9ACTN</name>
<keyword evidence="9" id="KW-1185">Reference proteome</keyword>
<protein>
    <submittedName>
        <fullName evidence="8">LPXTG cell wall anchor domain-containing protein</fullName>
    </submittedName>
</protein>
<evidence type="ECO:0000256" key="4">
    <source>
        <dbReference type="ARBA" id="ARBA00023088"/>
    </source>
</evidence>
<gene>
    <name evidence="8" type="ORF">KDL01_06795</name>
</gene>
<keyword evidence="2" id="KW-0964">Secreted</keyword>
<evidence type="ECO:0000256" key="2">
    <source>
        <dbReference type="ARBA" id="ARBA00022525"/>
    </source>
</evidence>
<evidence type="ECO:0000256" key="1">
    <source>
        <dbReference type="ARBA" id="ARBA00022512"/>
    </source>
</evidence>
<evidence type="ECO:0000313" key="8">
    <source>
        <dbReference type="EMBL" id="MBR7832962.1"/>
    </source>
</evidence>
<sequence>TYPPHSPSHGPRPPLPETGVSSMAWTGFGAALLGGGGLLFMGSRRRKPGLRRH</sequence>
<keyword evidence="1" id="KW-0134">Cell wall</keyword>
<dbReference type="InterPro" id="IPR019931">
    <property type="entry name" value="LPXTG_anchor"/>
</dbReference>
<dbReference type="Proteomes" id="UP000675781">
    <property type="component" value="Unassembled WGS sequence"/>
</dbReference>
<organism evidence="8 9">
    <name type="scientific">Actinospica durhamensis</name>
    <dbReference type="NCBI Taxonomy" id="1508375"/>
    <lineage>
        <taxon>Bacteria</taxon>
        <taxon>Bacillati</taxon>
        <taxon>Actinomycetota</taxon>
        <taxon>Actinomycetes</taxon>
        <taxon>Catenulisporales</taxon>
        <taxon>Actinospicaceae</taxon>
        <taxon>Actinospica</taxon>
    </lineage>
</organism>
<feature type="compositionally biased region" description="Pro residues" evidence="5">
    <location>
        <begin position="1"/>
        <end position="16"/>
    </location>
</feature>